<gene>
    <name evidence="5" type="ORF">QBC46DRAFT_386406</name>
</gene>
<dbReference type="Pfam" id="PF12937">
    <property type="entry name" value="F-box-like"/>
    <property type="match status" value="1"/>
</dbReference>
<reference evidence="6" key="1">
    <citation type="journal article" date="2023" name="Mol. Phylogenet. Evol.">
        <title>Genome-scale phylogeny and comparative genomics of the fungal order Sordariales.</title>
        <authorList>
            <person name="Hensen N."/>
            <person name="Bonometti L."/>
            <person name="Westerberg I."/>
            <person name="Brannstrom I.O."/>
            <person name="Guillou S."/>
            <person name="Cros-Aarteil S."/>
            <person name="Calhoun S."/>
            <person name="Haridas S."/>
            <person name="Kuo A."/>
            <person name="Mondo S."/>
            <person name="Pangilinan J."/>
            <person name="Riley R."/>
            <person name="LaButti K."/>
            <person name="Andreopoulos B."/>
            <person name="Lipzen A."/>
            <person name="Chen C."/>
            <person name="Yan M."/>
            <person name="Daum C."/>
            <person name="Ng V."/>
            <person name="Clum A."/>
            <person name="Steindorff A."/>
            <person name="Ohm R.A."/>
            <person name="Martin F."/>
            <person name="Silar P."/>
            <person name="Natvig D.O."/>
            <person name="Lalanne C."/>
            <person name="Gautier V."/>
            <person name="Ament-Velasquez S.L."/>
            <person name="Kruys A."/>
            <person name="Hutchinson M.I."/>
            <person name="Powell A.J."/>
            <person name="Barry K."/>
            <person name="Miller A.N."/>
            <person name="Grigoriev I.V."/>
            <person name="Debuchy R."/>
            <person name="Gladieux P."/>
            <person name="Hiltunen Thoren M."/>
            <person name="Johannesson H."/>
        </authorList>
    </citation>
    <scope>NUCLEOTIDE SEQUENCE [LARGE SCALE GENOMIC DNA]</scope>
    <source>
        <strain evidence="6">CBS 340.73</strain>
    </source>
</reference>
<feature type="region of interest" description="Disordered" evidence="3">
    <location>
        <begin position="500"/>
        <end position="532"/>
    </location>
</feature>
<dbReference type="InterPro" id="IPR001810">
    <property type="entry name" value="F-box_dom"/>
</dbReference>
<accession>A0AAN6S4X7</accession>
<dbReference type="Gene3D" id="1.20.1280.50">
    <property type="match status" value="1"/>
</dbReference>
<feature type="compositionally biased region" description="Low complexity" evidence="3">
    <location>
        <begin position="81"/>
        <end position="92"/>
    </location>
</feature>
<feature type="region of interest" description="Disordered" evidence="3">
    <location>
        <begin position="53"/>
        <end position="127"/>
    </location>
</feature>
<feature type="compositionally biased region" description="Low complexity" evidence="3">
    <location>
        <begin position="53"/>
        <end position="63"/>
    </location>
</feature>
<keyword evidence="2" id="KW-0833">Ubl conjugation pathway</keyword>
<proteinExistence type="predicted"/>
<sequence>MNDFLTIDAPPARRSGEYYGLLRVHYMCTMEEYPEYDRYRREMTAVEGLGNAMSATSATSGSSARDRIKVEDETSTSNPTSASEEGASSVVADSREAITDPPELTSSVPTDRKGKGKALDLESDNEPLQSENCPLLKLPIELIDRILSYLSPVELCPVAATCRLLYLYVTDDRIWHGFVQDHVPGMQVTSSYPYTSFRALFTAHDPHWFLPKHKIWFCDHDLTGRLVIVRYDQSRGCIEGYQLVAVSNRTSFQTWQADSQVTIHAFEPKVRLHLDKPIVHLHGKSSENMMHEARPGIDASGPGASLSDEVKGCSVERQMQDNPGLRLNYFPADIRMHVGPDNTICHDFLLARPLSAEKAERYSAETFPYGNIWPPPTVPASHRVASCQRGKEILAHENRPRRRSETSDQTFRIQSWLPRFGRRRQEPTGGIPSNTLPALRALLGVGDWANLNSALRTEHGKIATYSTLDPALYTPTPEKPYRGIWVGDYSGHGCEFLLIHQPDDDDDNNNDGDDVEPDTIRRENETEDEFAQRQADEKVYRGRLEAIKLTGDPNIPRGEYTFVVDDLGEKGFVTVVQDEPFCGARVVKSKGHIAETGFSADTYIESQLILISHNRLAQYWVGFQHISFFERVDIDQFLVPE</sequence>
<feature type="compositionally biased region" description="Basic and acidic residues" evidence="3">
    <location>
        <begin position="110"/>
        <end position="120"/>
    </location>
</feature>
<keyword evidence="6" id="KW-1185">Reference proteome</keyword>
<dbReference type="SMART" id="SM00256">
    <property type="entry name" value="FBOX"/>
    <property type="match status" value="1"/>
</dbReference>
<dbReference type="PROSITE" id="PS50181">
    <property type="entry name" value="FBOX"/>
    <property type="match status" value="1"/>
</dbReference>
<comment type="pathway">
    <text evidence="1">Protein modification; protein ubiquitination.</text>
</comment>
<dbReference type="PANTHER" id="PTHR10706:SF130">
    <property type="entry name" value="F-BOX ONLY PROTEIN 31"/>
    <property type="match status" value="1"/>
</dbReference>
<evidence type="ECO:0000256" key="3">
    <source>
        <dbReference type="SAM" id="MobiDB-lite"/>
    </source>
</evidence>
<evidence type="ECO:0000256" key="2">
    <source>
        <dbReference type="ARBA" id="ARBA00022786"/>
    </source>
</evidence>
<dbReference type="PANTHER" id="PTHR10706">
    <property type="entry name" value="F-BOX FAMILY PROTEIN"/>
    <property type="match status" value="1"/>
</dbReference>
<evidence type="ECO:0000259" key="4">
    <source>
        <dbReference type="PROSITE" id="PS50181"/>
    </source>
</evidence>
<protein>
    <recommendedName>
        <fullName evidence="4">F-box domain-containing protein</fullName>
    </recommendedName>
</protein>
<dbReference type="EMBL" id="MU853802">
    <property type="protein sequence ID" value="KAK3939996.1"/>
    <property type="molecule type" value="Genomic_DNA"/>
</dbReference>
<feature type="domain" description="F-box" evidence="4">
    <location>
        <begin position="132"/>
        <end position="178"/>
    </location>
</feature>
<dbReference type="Proteomes" id="UP001303473">
    <property type="component" value="Unassembled WGS sequence"/>
</dbReference>
<feature type="compositionally biased region" description="Acidic residues" evidence="3">
    <location>
        <begin position="503"/>
        <end position="517"/>
    </location>
</feature>
<feature type="compositionally biased region" description="Basic and acidic residues" evidence="3">
    <location>
        <begin position="518"/>
        <end position="532"/>
    </location>
</feature>
<dbReference type="InterPro" id="IPR045048">
    <property type="entry name" value="FBXO31/39"/>
</dbReference>
<organism evidence="5 6">
    <name type="scientific">Diplogelasinospora grovesii</name>
    <dbReference type="NCBI Taxonomy" id="303347"/>
    <lineage>
        <taxon>Eukaryota</taxon>
        <taxon>Fungi</taxon>
        <taxon>Dikarya</taxon>
        <taxon>Ascomycota</taxon>
        <taxon>Pezizomycotina</taxon>
        <taxon>Sordariomycetes</taxon>
        <taxon>Sordariomycetidae</taxon>
        <taxon>Sordariales</taxon>
        <taxon>Diplogelasinosporaceae</taxon>
        <taxon>Diplogelasinospora</taxon>
    </lineage>
</organism>
<comment type="caution">
    <text evidence="5">The sequence shown here is derived from an EMBL/GenBank/DDBJ whole genome shotgun (WGS) entry which is preliminary data.</text>
</comment>
<dbReference type="Pfam" id="PF12014">
    <property type="entry name" value="Cyclin_D1_bind"/>
    <property type="match status" value="1"/>
</dbReference>
<dbReference type="SUPFAM" id="SSF81383">
    <property type="entry name" value="F-box domain"/>
    <property type="match status" value="1"/>
</dbReference>
<dbReference type="InterPro" id="IPR036047">
    <property type="entry name" value="F-box-like_dom_sf"/>
</dbReference>
<evidence type="ECO:0000313" key="5">
    <source>
        <dbReference type="EMBL" id="KAK3939996.1"/>
    </source>
</evidence>
<name>A0AAN6S4X7_9PEZI</name>
<evidence type="ECO:0000313" key="6">
    <source>
        <dbReference type="Proteomes" id="UP001303473"/>
    </source>
</evidence>
<dbReference type="AlphaFoldDB" id="A0AAN6S4X7"/>
<evidence type="ECO:0000256" key="1">
    <source>
        <dbReference type="ARBA" id="ARBA00004906"/>
    </source>
</evidence>